<evidence type="ECO:0000313" key="6">
    <source>
        <dbReference type="EMBL" id="ATV69424.1"/>
    </source>
</evidence>
<keyword evidence="2" id="KW-0489">Methyltransferase</keyword>
<sequence>MARIKPPFAYFGSKGRFYKEIKEIFEKNYRANFIDLFAGAMEIPLSFKNEFDNLKVLANVKDEKIECLLKENALEVYKKGLEYIKHDLRENARDIYSNNKDKFEEENRIFKNIFSECCPCCGKRLKNKKNHEIFNDNEKMVLKILMAFGGCSTSLSNSFYSPQKLETLEIYLKSLKTIEITNNLFDENMEFKDSFIFLDPPYIQKINKEEEQFIGYNYASDKGIHWSVKDDNRLIEFIKRNQNKNNVFLVFGSVNNNLSRLLKNNFECEFIVKEYKRVTFGKLAEKAEYFCLIK</sequence>
<evidence type="ECO:0000256" key="4">
    <source>
        <dbReference type="ARBA" id="ARBA00022691"/>
    </source>
</evidence>
<accession>A0A2D3PRG8</accession>
<dbReference type="GO" id="GO:0043565">
    <property type="term" value="F:sequence-specific DNA binding"/>
    <property type="evidence" value="ECO:0007669"/>
    <property type="project" value="TreeGrafter"/>
</dbReference>
<evidence type="ECO:0000313" key="7">
    <source>
        <dbReference type="Proteomes" id="UP000230781"/>
    </source>
</evidence>
<dbReference type="GO" id="GO:0009007">
    <property type="term" value="F:site-specific DNA-methyltransferase (adenine-specific) activity"/>
    <property type="evidence" value="ECO:0007669"/>
    <property type="project" value="UniProtKB-EC"/>
</dbReference>
<dbReference type="InterPro" id="IPR029063">
    <property type="entry name" value="SAM-dependent_MTases_sf"/>
</dbReference>
<keyword evidence="3" id="KW-0808">Transferase</keyword>
<comment type="catalytic activity">
    <reaction evidence="5">
        <text>a 2'-deoxyadenosine in DNA + S-adenosyl-L-methionine = an N(6)-methyl-2'-deoxyadenosine in DNA + S-adenosyl-L-homocysteine + H(+)</text>
        <dbReference type="Rhea" id="RHEA:15197"/>
        <dbReference type="Rhea" id="RHEA-COMP:12418"/>
        <dbReference type="Rhea" id="RHEA-COMP:12419"/>
        <dbReference type="ChEBI" id="CHEBI:15378"/>
        <dbReference type="ChEBI" id="CHEBI:57856"/>
        <dbReference type="ChEBI" id="CHEBI:59789"/>
        <dbReference type="ChEBI" id="CHEBI:90615"/>
        <dbReference type="ChEBI" id="CHEBI:90616"/>
        <dbReference type="EC" id="2.1.1.72"/>
    </reaction>
</comment>
<dbReference type="SUPFAM" id="SSF53335">
    <property type="entry name" value="S-adenosyl-L-methionine-dependent methyltransferases"/>
    <property type="match status" value="1"/>
</dbReference>
<evidence type="ECO:0000256" key="3">
    <source>
        <dbReference type="ARBA" id="ARBA00022679"/>
    </source>
</evidence>
<dbReference type="EMBL" id="CP024704">
    <property type="protein sequence ID" value="ATV69424.1"/>
    <property type="molecule type" value="Genomic_DNA"/>
</dbReference>
<protein>
    <recommendedName>
        <fullName evidence="1">site-specific DNA-methyltransferase (adenine-specific)</fullName>
        <ecNumber evidence="1">2.1.1.72</ecNumber>
    </recommendedName>
</protein>
<dbReference type="GO" id="GO:0032259">
    <property type="term" value="P:methylation"/>
    <property type="evidence" value="ECO:0007669"/>
    <property type="project" value="UniProtKB-KW"/>
</dbReference>
<proteinExistence type="predicted"/>
<dbReference type="AlphaFoldDB" id="A0A2D3PRG8"/>
<evidence type="ECO:0000256" key="2">
    <source>
        <dbReference type="ARBA" id="ARBA00022603"/>
    </source>
</evidence>
<keyword evidence="4" id="KW-0949">S-adenosyl-L-methionine</keyword>
<gene>
    <name evidence="6" type="ORF">CTM98_01285</name>
</gene>
<dbReference type="InterPro" id="IPR002052">
    <property type="entry name" value="DNA_methylase_N6_adenine_CS"/>
</dbReference>
<dbReference type="Proteomes" id="UP000230781">
    <property type="component" value="Chromosome"/>
</dbReference>
<dbReference type="EC" id="2.1.1.72" evidence="1"/>
<name>A0A2D3PRG8_9FUSO</name>
<dbReference type="InterPro" id="IPR012327">
    <property type="entry name" value="MeTrfase_D12"/>
</dbReference>
<dbReference type="GO" id="GO:1904047">
    <property type="term" value="F:S-adenosyl-L-methionine binding"/>
    <property type="evidence" value="ECO:0007669"/>
    <property type="project" value="TreeGrafter"/>
</dbReference>
<dbReference type="PRINTS" id="PR00505">
    <property type="entry name" value="D12N6MTFRASE"/>
</dbReference>
<dbReference type="GO" id="GO:0006298">
    <property type="term" value="P:mismatch repair"/>
    <property type="evidence" value="ECO:0007669"/>
    <property type="project" value="TreeGrafter"/>
</dbReference>
<dbReference type="GO" id="GO:0009307">
    <property type="term" value="P:DNA restriction-modification system"/>
    <property type="evidence" value="ECO:0007669"/>
    <property type="project" value="InterPro"/>
</dbReference>
<reference evidence="6 7" key="1">
    <citation type="submission" date="2017-11" db="EMBL/GenBank/DDBJ databases">
        <title>Genome sequencing of Fusobacterium periodonticum KCOM 2555.</title>
        <authorList>
            <person name="Kook J.-K."/>
            <person name="Park S.-N."/>
            <person name="Lim Y.K."/>
        </authorList>
    </citation>
    <scope>NUCLEOTIDE SEQUENCE [LARGE SCALE GENOMIC DNA]</scope>
    <source>
        <strain evidence="6 7">KCOM 2555</strain>
    </source>
</reference>
<evidence type="ECO:0000256" key="5">
    <source>
        <dbReference type="ARBA" id="ARBA00047942"/>
    </source>
</evidence>
<organism evidence="6 7">
    <name type="scientific">Fusobacterium pseudoperiodonticum</name>
    <dbReference type="NCBI Taxonomy" id="2663009"/>
    <lineage>
        <taxon>Bacteria</taxon>
        <taxon>Fusobacteriati</taxon>
        <taxon>Fusobacteriota</taxon>
        <taxon>Fusobacteriia</taxon>
        <taxon>Fusobacteriales</taxon>
        <taxon>Fusobacteriaceae</taxon>
        <taxon>Fusobacterium</taxon>
    </lineage>
</organism>
<dbReference type="PANTHER" id="PTHR30481">
    <property type="entry name" value="DNA ADENINE METHYLASE"/>
    <property type="match status" value="1"/>
</dbReference>
<evidence type="ECO:0000256" key="1">
    <source>
        <dbReference type="ARBA" id="ARBA00011900"/>
    </source>
</evidence>
<dbReference type="Pfam" id="PF02086">
    <property type="entry name" value="MethyltransfD12"/>
    <property type="match status" value="1"/>
</dbReference>
<dbReference type="PROSITE" id="PS00092">
    <property type="entry name" value="N6_MTASE"/>
    <property type="match status" value="1"/>
</dbReference>
<dbReference type="Gene3D" id="3.40.50.150">
    <property type="entry name" value="Vaccinia Virus protein VP39"/>
    <property type="match status" value="2"/>
</dbReference>
<dbReference type="PANTHER" id="PTHR30481:SF3">
    <property type="entry name" value="DNA ADENINE METHYLASE"/>
    <property type="match status" value="1"/>
</dbReference>
<dbReference type="RefSeq" id="WP_100025789.1">
    <property type="nucleotide sequence ID" value="NZ_CP024704.1"/>
</dbReference>